<dbReference type="AlphaFoldDB" id="A0A538SQD6"/>
<keyword evidence="1" id="KW-0175">Coiled coil</keyword>
<dbReference type="EMBL" id="VBOT01000014">
    <property type="protein sequence ID" value="TMQ53579.1"/>
    <property type="molecule type" value="Genomic_DNA"/>
</dbReference>
<dbReference type="InterPro" id="IPR005358">
    <property type="entry name" value="Puta_zinc/iron-chelating_dom"/>
</dbReference>
<evidence type="ECO:0000256" key="1">
    <source>
        <dbReference type="SAM" id="Coils"/>
    </source>
</evidence>
<proteinExistence type="predicted"/>
<organism evidence="2 3">
    <name type="scientific">Eiseniibacteriota bacterium</name>
    <dbReference type="NCBI Taxonomy" id="2212470"/>
    <lineage>
        <taxon>Bacteria</taxon>
        <taxon>Candidatus Eiseniibacteriota</taxon>
    </lineage>
</organism>
<comment type="caution">
    <text evidence="2">The sequence shown here is derived from an EMBL/GenBank/DDBJ whole genome shotgun (WGS) entry which is preliminary data.</text>
</comment>
<evidence type="ECO:0000313" key="2">
    <source>
        <dbReference type="EMBL" id="TMQ53579.1"/>
    </source>
</evidence>
<name>A0A538SQD6_UNCEI</name>
<evidence type="ECO:0000313" key="3">
    <source>
        <dbReference type="Proteomes" id="UP000320184"/>
    </source>
</evidence>
<feature type="coiled-coil region" evidence="1">
    <location>
        <begin position="142"/>
        <end position="169"/>
    </location>
</feature>
<protein>
    <submittedName>
        <fullName evidence="2">YkgJ family cysteine cluster protein</fullName>
    </submittedName>
</protein>
<sequence>MLLGTPALASTRAGASSAANIANYGQHLRVPRRQVTPLSRNGAIVHCPPMTPLLTDTLCTNCGLCCDGTLFADVELVGLSEVARLEIMGMEVENEGRNTGLLSQPCAALRGTRCGIYAHRPKCCRLFECHLLQNAQLGAVTVERAMEQIADAREQIRQVRAMLGRLGNRDEALPIKERCAETLAAQGGTTSETKDRADLEAAMATLEKTIWNTFLGSGQRRE</sequence>
<reference evidence="2 3" key="1">
    <citation type="journal article" date="2019" name="Nat. Microbiol.">
        <title>Mediterranean grassland soil C-N compound turnover is dependent on rainfall and depth, and is mediated by genomically divergent microorganisms.</title>
        <authorList>
            <person name="Diamond S."/>
            <person name="Andeer P.F."/>
            <person name="Li Z."/>
            <person name="Crits-Christoph A."/>
            <person name="Burstein D."/>
            <person name="Anantharaman K."/>
            <person name="Lane K.R."/>
            <person name="Thomas B.C."/>
            <person name="Pan C."/>
            <person name="Northen T.R."/>
            <person name="Banfield J.F."/>
        </authorList>
    </citation>
    <scope>NUCLEOTIDE SEQUENCE [LARGE SCALE GENOMIC DNA]</scope>
    <source>
        <strain evidence="2">WS_3</strain>
    </source>
</reference>
<dbReference type="Pfam" id="PF03692">
    <property type="entry name" value="CxxCxxCC"/>
    <property type="match status" value="1"/>
</dbReference>
<dbReference type="Proteomes" id="UP000320184">
    <property type="component" value="Unassembled WGS sequence"/>
</dbReference>
<gene>
    <name evidence="2" type="ORF">E6K73_01070</name>
</gene>
<accession>A0A538SQD6</accession>